<feature type="domain" description="CT398-like coiled coil hairpin" evidence="3">
    <location>
        <begin position="14"/>
        <end position="193"/>
    </location>
</feature>
<evidence type="ECO:0000313" key="5">
    <source>
        <dbReference type="Proteomes" id="UP000199416"/>
    </source>
</evidence>
<dbReference type="InterPro" id="IPR003743">
    <property type="entry name" value="Zf-RING_7"/>
</dbReference>
<accession>A0A1G6Q5Z5</accession>
<dbReference type="EMBL" id="FMZF01000004">
    <property type="protein sequence ID" value="SDC87738.1"/>
    <property type="molecule type" value="Genomic_DNA"/>
</dbReference>
<dbReference type="OrthoDB" id="9784388at2"/>
<evidence type="ECO:0000259" key="3">
    <source>
        <dbReference type="Pfam" id="PF24481"/>
    </source>
</evidence>
<reference evidence="5" key="1">
    <citation type="submission" date="2016-10" db="EMBL/GenBank/DDBJ databases">
        <authorList>
            <person name="Varghese N."/>
            <person name="Submissions S."/>
        </authorList>
    </citation>
    <scope>NUCLEOTIDE SEQUENCE [LARGE SCALE GENOMIC DNA]</scope>
    <source>
        <strain evidence="5">DSM 45421</strain>
    </source>
</reference>
<dbReference type="PANTHER" id="PTHR39082:SF1">
    <property type="entry name" value="SCAVENGER RECEPTOR CLASS A MEMBER 3"/>
    <property type="match status" value="1"/>
</dbReference>
<proteinExistence type="predicted"/>
<evidence type="ECO:0000259" key="2">
    <source>
        <dbReference type="Pfam" id="PF02591"/>
    </source>
</evidence>
<organism evidence="4 5">
    <name type="scientific">Geodermatophilus telluris</name>
    <dbReference type="NCBI Taxonomy" id="1190417"/>
    <lineage>
        <taxon>Bacteria</taxon>
        <taxon>Bacillati</taxon>
        <taxon>Actinomycetota</taxon>
        <taxon>Actinomycetes</taxon>
        <taxon>Geodermatophilales</taxon>
        <taxon>Geodermatophilaceae</taxon>
        <taxon>Geodermatophilus</taxon>
    </lineage>
</organism>
<dbReference type="InterPro" id="IPR056003">
    <property type="entry name" value="CT398_CC_hairpin"/>
</dbReference>
<evidence type="ECO:0000256" key="1">
    <source>
        <dbReference type="SAM" id="Coils"/>
    </source>
</evidence>
<dbReference type="STRING" id="1190417.SAMN05660690_2733"/>
<dbReference type="InterPro" id="IPR052376">
    <property type="entry name" value="Oxidative_Scav/Glycosyltrans"/>
</dbReference>
<dbReference type="AlphaFoldDB" id="A0A1G6Q5Z5"/>
<dbReference type="Gene3D" id="1.10.287.1490">
    <property type="match status" value="1"/>
</dbReference>
<dbReference type="PANTHER" id="PTHR39082">
    <property type="entry name" value="PHOSPHOLIPASE C-BETA-2-RELATED"/>
    <property type="match status" value="1"/>
</dbReference>
<protein>
    <submittedName>
        <fullName evidence="4">Uncharacterized protein</fullName>
    </submittedName>
</protein>
<feature type="domain" description="C4-type zinc ribbon" evidence="2">
    <location>
        <begin position="205"/>
        <end position="238"/>
    </location>
</feature>
<evidence type="ECO:0000313" key="4">
    <source>
        <dbReference type="EMBL" id="SDC87738.1"/>
    </source>
</evidence>
<name>A0A1G6Q5Z5_9ACTN</name>
<dbReference type="Proteomes" id="UP000199416">
    <property type="component" value="Unassembled WGS sequence"/>
</dbReference>
<dbReference type="Pfam" id="PF24481">
    <property type="entry name" value="CT398_CC"/>
    <property type="match status" value="1"/>
</dbReference>
<keyword evidence="5" id="KW-1185">Reference proteome</keyword>
<sequence length="246" mass="26948">MKADHFEQQKLLALADEDVALTQLAHRKRTLPEVAAVEAAAESERTFAEAVVRAETEVRDLDREQKRLEADVDTVRQRAARDQSRIDSGAATAKEITSLQSELQSLARRQSDLEDQVLELMERRETADAALVAAQEGRASAVADRERAEQLRDDALADVADATARHEATRAEVAGGVSDPLLSLYDRIRTQTGTTGAAVLKARQCQGCRIELNGRELAAVRNADPHEVVRCENCGRILVRTAESGL</sequence>
<dbReference type="RefSeq" id="WP_091366537.1">
    <property type="nucleotide sequence ID" value="NZ_FMZF01000004.1"/>
</dbReference>
<feature type="coiled-coil region" evidence="1">
    <location>
        <begin position="51"/>
        <end position="165"/>
    </location>
</feature>
<dbReference type="Pfam" id="PF02591">
    <property type="entry name" value="Zn_ribbon_9"/>
    <property type="match status" value="1"/>
</dbReference>
<gene>
    <name evidence="4" type="ORF">SAMN05660690_2733</name>
</gene>
<keyword evidence="1" id="KW-0175">Coiled coil</keyword>